<dbReference type="AlphaFoldDB" id="A0A8K0GCF3"/>
<evidence type="ECO:0000313" key="2">
    <source>
        <dbReference type="Proteomes" id="UP000801492"/>
    </source>
</evidence>
<sequence length="133" mass="15536">MKQISIQTRKLTLQKWCSEKLSLRKLKNYSVRNRRDQVNARAKKNVVKLLESSKCMSVRKVAKKEVVSVSTVQNIKKKEQHTDLQKAENARKIQTRCVLMDDERYIRMDSSTLPGPQKGIDLGRIFLYGHMFL</sequence>
<dbReference type="EMBL" id="VTPC01007591">
    <property type="protein sequence ID" value="KAF2893866.1"/>
    <property type="molecule type" value="Genomic_DNA"/>
</dbReference>
<keyword evidence="2" id="KW-1185">Reference proteome</keyword>
<proteinExistence type="predicted"/>
<evidence type="ECO:0000313" key="1">
    <source>
        <dbReference type="EMBL" id="KAF2893866.1"/>
    </source>
</evidence>
<dbReference type="Proteomes" id="UP000801492">
    <property type="component" value="Unassembled WGS sequence"/>
</dbReference>
<gene>
    <name evidence="1" type="ORF">ILUMI_12307</name>
</gene>
<reference evidence="1" key="1">
    <citation type="submission" date="2019-08" db="EMBL/GenBank/DDBJ databases">
        <title>The genome of the North American firefly Photinus pyralis.</title>
        <authorList>
            <consortium name="Photinus pyralis genome working group"/>
            <person name="Fallon T.R."/>
            <person name="Sander Lower S.E."/>
            <person name="Weng J.-K."/>
        </authorList>
    </citation>
    <scope>NUCLEOTIDE SEQUENCE</scope>
    <source>
        <strain evidence="1">TRF0915ILg1</strain>
        <tissue evidence="1">Whole body</tissue>
    </source>
</reference>
<comment type="caution">
    <text evidence="1">The sequence shown here is derived from an EMBL/GenBank/DDBJ whole genome shotgun (WGS) entry which is preliminary data.</text>
</comment>
<name>A0A8K0GCF3_IGNLU</name>
<protein>
    <submittedName>
        <fullName evidence="1">Uncharacterized protein</fullName>
    </submittedName>
</protein>
<accession>A0A8K0GCF3</accession>
<organism evidence="1 2">
    <name type="scientific">Ignelater luminosus</name>
    <name type="common">Cucubano</name>
    <name type="synonym">Pyrophorus luminosus</name>
    <dbReference type="NCBI Taxonomy" id="2038154"/>
    <lineage>
        <taxon>Eukaryota</taxon>
        <taxon>Metazoa</taxon>
        <taxon>Ecdysozoa</taxon>
        <taxon>Arthropoda</taxon>
        <taxon>Hexapoda</taxon>
        <taxon>Insecta</taxon>
        <taxon>Pterygota</taxon>
        <taxon>Neoptera</taxon>
        <taxon>Endopterygota</taxon>
        <taxon>Coleoptera</taxon>
        <taxon>Polyphaga</taxon>
        <taxon>Elateriformia</taxon>
        <taxon>Elateroidea</taxon>
        <taxon>Elateridae</taxon>
        <taxon>Agrypninae</taxon>
        <taxon>Pyrophorini</taxon>
        <taxon>Ignelater</taxon>
    </lineage>
</organism>